<protein>
    <recommendedName>
        <fullName evidence="6">Sulfhydryl oxidase</fullName>
        <ecNumber evidence="6">1.8.3.2</ecNumber>
    </recommendedName>
</protein>
<dbReference type="GO" id="GO:0050660">
    <property type="term" value="F:flavin adenine dinucleotide binding"/>
    <property type="evidence" value="ECO:0007669"/>
    <property type="project" value="TreeGrafter"/>
</dbReference>
<dbReference type="InterPro" id="IPR036774">
    <property type="entry name" value="ERV/ALR_sulphydryl_oxid_sf"/>
</dbReference>
<dbReference type="InterPro" id="IPR039799">
    <property type="entry name" value="ALR/ERV"/>
</dbReference>
<dbReference type="Gene3D" id="1.20.120.310">
    <property type="entry name" value="ERV/ALR sulfhydryl oxidase domain"/>
    <property type="match status" value="1"/>
</dbReference>
<dbReference type="GO" id="GO:0016971">
    <property type="term" value="F:flavin-dependent sulfhydryl oxidase activity"/>
    <property type="evidence" value="ECO:0007669"/>
    <property type="project" value="InterPro"/>
</dbReference>
<organism evidence="8 9">
    <name type="scientific">Prototheca wickerhamii</name>
    <dbReference type="NCBI Taxonomy" id="3111"/>
    <lineage>
        <taxon>Eukaryota</taxon>
        <taxon>Viridiplantae</taxon>
        <taxon>Chlorophyta</taxon>
        <taxon>core chlorophytes</taxon>
        <taxon>Trebouxiophyceae</taxon>
        <taxon>Chlorellales</taxon>
        <taxon>Chlorellaceae</taxon>
        <taxon>Prototheca</taxon>
    </lineage>
</organism>
<dbReference type="SUPFAM" id="SSF69000">
    <property type="entry name" value="FAD-dependent thiol oxidase"/>
    <property type="match status" value="1"/>
</dbReference>
<comment type="caution">
    <text evidence="8">The sequence shown here is derived from an EMBL/GenBank/DDBJ whole genome shotgun (WGS) entry which is preliminary data.</text>
</comment>
<proteinExistence type="predicted"/>
<feature type="domain" description="ERV/ALR sulfhydryl oxidase" evidence="7">
    <location>
        <begin position="1"/>
        <end position="63"/>
    </location>
</feature>
<evidence type="ECO:0000256" key="3">
    <source>
        <dbReference type="ARBA" id="ARBA00022827"/>
    </source>
</evidence>
<name>A0AAD9IKT7_PROWI</name>
<dbReference type="PANTHER" id="PTHR12645">
    <property type="entry name" value="ALR/ERV"/>
    <property type="match status" value="1"/>
</dbReference>
<evidence type="ECO:0000256" key="2">
    <source>
        <dbReference type="ARBA" id="ARBA00022630"/>
    </source>
</evidence>
<keyword evidence="4 6" id="KW-0560">Oxidoreductase</keyword>
<dbReference type="PANTHER" id="PTHR12645:SF0">
    <property type="entry name" value="FAD-LINKED SULFHYDRYL OXIDASE ALR"/>
    <property type="match status" value="1"/>
</dbReference>
<comment type="cofactor">
    <cofactor evidence="1 6">
        <name>FAD</name>
        <dbReference type="ChEBI" id="CHEBI:57692"/>
    </cofactor>
</comment>
<dbReference type="EMBL" id="JASFZW010000001">
    <property type="protein sequence ID" value="KAK2080168.1"/>
    <property type="molecule type" value="Genomic_DNA"/>
</dbReference>
<evidence type="ECO:0000313" key="8">
    <source>
        <dbReference type="EMBL" id="KAK2080168.1"/>
    </source>
</evidence>
<dbReference type="AlphaFoldDB" id="A0AAD9IKT7"/>
<dbReference type="GO" id="GO:0005739">
    <property type="term" value="C:mitochondrion"/>
    <property type="evidence" value="ECO:0007669"/>
    <property type="project" value="TreeGrafter"/>
</dbReference>
<evidence type="ECO:0000256" key="5">
    <source>
        <dbReference type="ARBA" id="ARBA00023157"/>
    </source>
</evidence>
<keyword evidence="3 6" id="KW-0274">FAD</keyword>
<keyword evidence="2 6" id="KW-0285">Flavoprotein</keyword>
<dbReference type="Pfam" id="PF04777">
    <property type="entry name" value="Evr1_Alr"/>
    <property type="match status" value="1"/>
</dbReference>
<dbReference type="EC" id="1.8.3.2" evidence="6"/>
<evidence type="ECO:0000259" key="7">
    <source>
        <dbReference type="PROSITE" id="PS51324"/>
    </source>
</evidence>
<evidence type="ECO:0000256" key="6">
    <source>
        <dbReference type="RuleBase" id="RU371123"/>
    </source>
</evidence>
<dbReference type="PROSITE" id="PS51324">
    <property type="entry name" value="ERV_ALR"/>
    <property type="match status" value="1"/>
</dbReference>
<dbReference type="Proteomes" id="UP001255856">
    <property type="component" value="Unassembled WGS sequence"/>
</dbReference>
<comment type="catalytic activity">
    <reaction evidence="6">
        <text>2 R'C(R)SH + O2 = R'C(R)S-S(R)CR' + H2O2</text>
        <dbReference type="Rhea" id="RHEA:17357"/>
        <dbReference type="ChEBI" id="CHEBI:15379"/>
        <dbReference type="ChEBI" id="CHEBI:16240"/>
        <dbReference type="ChEBI" id="CHEBI:16520"/>
        <dbReference type="ChEBI" id="CHEBI:17412"/>
        <dbReference type="EC" id="1.8.3.2"/>
    </reaction>
</comment>
<evidence type="ECO:0000313" key="9">
    <source>
        <dbReference type="Proteomes" id="UP001255856"/>
    </source>
</evidence>
<evidence type="ECO:0000256" key="1">
    <source>
        <dbReference type="ARBA" id="ARBA00001974"/>
    </source>
</evidence>
<dbReference type="InterPro" id="IPR017905">
    <property type="entry name" value="ERV/ALR_sulphydryl_oxidase"/>
</dbReference>
<gene>
    <name evidence="8" type="ORF">QBZ16_000021</name>
</gene>
<sequence>MDILTRLYPCADCASHFKEVIRRHPPQVEGQEALEQYMCQIHNVVNERLGKPAFNCAVVSSRWRPLDCEDDGCGMVGAPRKAFAAGSQKPPPV</sequence>
<evidence type="ECO:0000256" key="4">
    <source>
        <dbReference type="ARBA" id="ARBA00023002"/>
    </source>
</evidence>
<keyword evidence="9" id="KW-1185">Reference proteome</keyword>
<accession>A0AAD9IKT7</accession>
<keyword evidence="5" id="KW-1015">Disulfide bond</keyword>
<reference evidence="8" key="1">
    <citation type="submission" date="2021-01" db="EMBL/GenBank/DDBJ databases">
        <authorList>
            <person name="Eckstrom K.M.E."/>
        </authorList>
    </citation>
    <scope>NUCLEOTIDE SEQUENCE</scope>
    <source>
        <strain evidence="8">UVCC 0001</strain>
    </source>
</reference>